<dbReference type="AlphaFoldDB" id="A0A1X3H9P2"/>
<comment type="caution">
    <text evidence="2">The sequence shown here is derived from an EMBL/GenBank/DDBJ whole genome shotgun (WGS) entry which is preliminary data.</text>
</comment>
<organism evidence="2 3">
    <name type="scientific">Bradyrhizobium canariense</name>
    <dbReference type="NCBI Taxonomy" id="255045"/>
    <lineage>
        <taxon>Bacteria</taxon>
        <taxon>Pseudomonadati</taxon>
        <taxon>Pseudomonadota</taxon>
        <taxon>Alphaproteobacteria</taxon>
        <taxon>Hyphomicrobiales</taxon>
        <taxon>Nitrobacteraceae</taxon>
        <taxon>Bradyrhizobium</taxon>
    </lineage>
</organism>
<proteinExistence type="predicted"/>
<evidence type="ECO:0000256" key="1">
    <source>
        <dbReference type="SAM" id="Phobius"/>
    </source>
</evidence>
<dbReference type="EMBL" id="NAFI01000164">
    <property type="protein sequence ID" value="OSJ13007.1"/>
    <property type="molecule type" value="Genomic_DNA"/>
</dbReference>
<sequence length="68" mass="7441">MDLLTVNSEMPSLIQVRSKQGIAKAIPTMQQPIHPKWKVGLVLYLMFMGAVATVFSVISVIQFVAVAP</sequence>
<evidence type="ECO:0000313" key="3">
    <source>
        <dbReference type="Proteomes" id="UP000193553"/>
    </source>
</evidence>
<accession>A0A1X3H9P2</accession>
<feature type="transmembrane region" description="Helical" evidence="1">
    <location>
        <begin position="41"/>
        <end position="65"/>
    </location>
</feature>
<evidence type="ECO:0000313" key="2">
    <source>
        <dbReference type="EMBL" id="OSJ13007.1"/>
    </source>
</evidence>
<gene>
    <name evidence="2" type="ORF">BSZ18_11955</name>
</gene>
<reference evidence="2 3" key="1">
    <citation type="submission" date="2017-03" db="EMBL/GenBank/DDBJ databases">
        <title>Whole genome sequences of fourteen strains of Bradyrhizobium canariense and one strain of Bradyrhizobium japonicum isolated from Lupinus (Papilionoideae: Genisteae) species in Algeria.</title>
        <authorList>
            <person name="Crovadore J."/>
            <person name="Chekireb D."/>
            <person name="Brachmann A."/>
            <person name="Chablais R."/>
            <person name="Cochard B."/>
            <person name="Lefort F."/>
        </authorList>
    </citation>
    <scope>NUCLEOTIDE SEQUENCE [LARGE SCALE GENOMIC DNA]</scope>
    <source>
        <strain evidence="2 3">UBMA195</strain>
    </source>
</reference>
<protein>
    <submittedName>
        <fullName evidence="2">Uncharacterized protein</fullName>
    </submittedName>
</protein>
<keyword evidence="1" id="KW-1133">Transmembrane helix</keyword>
<keyword evidence="1" id="KW-0812">Transmembrane</keyword>
<name>A0A1X3H9P2_9BRAD</name>
<keyword evidence="1" id="KW-0472">Membrane</keyword>
<dbReference type="Proteomes" id="UP000193553">
    <property type="component" value="Unassembled WGS sequence"/>
</dbReference>